<dbReference type="GO" id="GO:0016020">
    <property type="term" value="C:membrane"/>
    <property type="evidence" value="ECO:0007669"/>
    <property type="project" value="InterPro"/>
</dbReference>
<dbReference type="Gene3D" id="3.40.50.300">
    <property type="entry name" value="P-loop containing nucleotide triphosphate hydrolases"/>
    <property type="match status" value="1"/>
</dbReference>
<name>A0A1H8K544_9RHOB</name>
<evidence type="ECO:0000313" key="2">
    <source>
        <dbReference type="Proteomes" id="UP000199372"/>
    </source>
</evidence>
<organism evidence="1 2">
    <name type="scientific">Palleronia pelagia</name>
    <dbReference type="NCBI Taxonomy" id="387096"/>
    <lineage>
        <taxon>Bacteria</taxon>
        <taxon>Pseudomonadati</taxon>
        <taxon>Pseudomonadota</taxon>
        <taxon>Alphaproteobacteria</taxon>
        <taxon>Rhodobacterales</taxon>
        <taxon>Roseobacteraceae</taxon>
        <taxon>Palleronia</taxon>
    </lineage>
</organism>
<dbReference type="Pfam" id="PF03567">
    <property type="entry name" value="Sulfotransfer_2"/>
    <property type="match status" value="1"/>
</dbReference>
<reference evidence="2" key="1">
    <citation type="submission" date="2016-10" db="EMBL/GenBank/DDBJ databases">
        <authorList>
            <person name="Varghese N."/>
            <person name="Submissions S."/>
        </authorList>
    </citation>
    <scope>NUCLEOTIDE SEQUENCE [LARGE SCALE GENOMIC DNA]</scope>
    <source>
        <strain evidence="2">DSM 26893</strain>
    </source>
</reference>
<sequence>MIISPGRGYIFVHIPKTGGTALSLALENRAMRDDILIGDTPKAVRRRGRLKDLAPRGRLWKHSRLADIEGILTPDEITGMFVFAIVRNPWDRMVSYYHWLRVQRFDHPAVALAGQLEFPGFVAHPHTRDSMRGDAARSYVTLSDGREVDTLFLRLETLEDDLAAVESRLDMRLAPITRANASQRARDYRGYYDEWTREIVGEISAEDIQRFGYRF</sequence>
<dbReference type="SUPFAM" id="SSF52540">
    <property type="entry name" value="P-loop containing nucleoside triphosphate hydrolases"/>
    <property type="match status" value="1"/>
</dbReference>
<dbReference type="InterPro" id="IPR027417">
    <property type="entry name" value="P-loop_NTPase"/>
</dbReference>
<proteinExistence type="predicted"/>
<dbReference type="Proteomes" id="UP000199372">
    <property type="component" value="Unassembled WGS sequence"/>
</dbReference>
<gene>
    <name evidence="1" type="ORF">SAMN04488011_107101</name>
</gene>
<protein>
    <submittedName>
        <fullName evidence="1">Sulfotransferase family protein</fullName>
    </submittedName>
</protein>
<dbReference type="RefSeq" id="WP_091846217.1">
    <property type="nucleotide sequence ID" value="NZ_FOCM01000007.1"/>
</dbReference>
<dbReference type="OrthoDB" id="288532at2"/>
<accession>A0A1H8K544</accession>
<keyword evidence="2" id="KW-1185">Reference proteome</keyword>
<keyword evidence="1" id="KW-0808">Transferase</keyword>
<dbReference type="EMBL" id="FOCM01000007">
    <property type="protein sequence ID" value="SEN87975.1"/>
    <property type="molecule type" value="Genomic_DNA"/>
</dbReference>
<dbReference type="InterPro" id="IPR005331">
    <property type="entry name" value="Sulfotransferase"/>
</dbReference>
<evidence type="ECO:0000313" key="1">
    <source>
        <dbReference type="EMBL" id="SEN87975.1"/>
    </source>
</evidence>
<dbReference type="AlphaFoldDB" id="A0A1H8K544"/>
<dbReference type="GO" id="GO:0008146">
    <property type="term" value="F:sulfotransferase activity"/>
    <property type="evidence" value="ECO:0007669"/>
    <property type="project" value="InterPro"/>
</dbReference>